<dbReference type="Pfam" id="PF07471">
    <property type="entry name" value="Phage_Nu1"/>
    <property type="match status" value="1"/>
</dbReference>
<gene>
    <name evidence="1" type="ORF">FO014_01265</name>
</gene>
<dbReference type="EMBL" id="CP041764">
    <property type="protein sequence ID" value="QHA85714.1"/>
    <property type="molecule type" value="Genomic_DNA"/>
</dbReference>
<reference evidence="1 2" key="1">
    <citation type="submission" date="2019-07" db="EMBL/GenBank/DDBJ databases">
        <title>Serratia dokdonensis sp. nov., an elicitor of systemic resistance in Nicotiana Tabacum.</title>
        <authorList>
            <person name="Son J.-S."/>
            <person name="Hwang Y.-J."/>
            <person name="Lee S.-Y."/>
            <person name="Ghim S.-Y."/>
        </authorList>
    </citation>
    <scope>NUCLEOTIDE SEQUENCE [LARGE SCALE GENOMIC DNA]</scope>
    <source>
        <strain evidence="1 2">KUDC3025</strain>
    </source>
</reference>
<dbReference type="InterPro" id="IPR010906">
    <property type="entry name" value="Phage_lambda_Nu1_terminase-ssu"/>
</dbReference>
<dbReference type="RefSeq" id="WP_160027207.1">
    <property type="nucleotide sequence ID" value="NZ_CP041764.1"/>
</dbReference>
<evidence type="ECO:0000313" key="2">
    <source>
        <dbReference type="Proteomes" id="UP000430368"/>
    </source>
</evidence>
<keyword evidence="2" id="KW-1185">Reference proteome</keyword>
<evidence type="ECO:0000313" key="1">
    <source>
        <dbReference type="EMBL" id="QHA85714.1"/>
    </source>
</evidence>
<sequence length="168" mass="19265">MANQEEVAAHLNLDVRQIRRLQQLPGAPKTKGRGNYDIDAWRYFYLAYLSRGSRDTSVDGDDDYEQKLLISRWQLTEEQAIAQRLKNQVTERIMVDSSFCSFALSRLAGEISGILDNIPLAMQRQFPSMTAQQIDSLKLQMAKAANKCARVDETLPEILDEYYRQSDN</sequence>
<protein>
    <submittedName>
        <fullName evidence="1">Terminase</fullName>
    </submittedName>
</protein>
<dbReference type="Proteomes" id="UP000430368">
    <property type="component" value="Chromosome"/>
</dbReference>
<proteinExistence type="predicted"/>
<name>A0ABX6GHG0_9GAMM</name>
<organism evidence="1 2">
    <name type="scientific">Serratia rhizosphaerae</name>
    <dbReference type="NCBI Taxonomy" id="2597702"/>
    <lineage>
        <taxon>Bacteria</taxon>
        <taxon>Pseudomonadati</taxon>
        <taxon>Pseudomonadota</taxon>
        <taxon>Gammaproteobacteria</taxon>
        <taxon>Enterobacterales</taxon>
        <taxon>Yersiniaceae</taxon>
        <taxon>Serratia</taxon>
    </lineage>
</organism>
<accession>A0ABX6GHG0</accession>